<name>A0A327Y1B9_9RHOB</name>
<dbReference type="Proteomes" id="UP000249165">
    <property type="component" value="Unassembled WGS sequence"/>
</dbReference>
<organism evidence="1 2">
    <name type="scientific">Salipiger aestuarii</name>
    <dbReference type="NCBI Taxonomy" id="568098"/>
    <lineage>
        <taxon>Bacteria</taxon>
        <taxon>Pseudomonadati</taxon>
        <taxon>Pseudomonadota</taxon>
        <taxon>Alphaproteobacteria</taxon>
        <taxon>Rhodobacterales</taxon>
        <taxon>Roseobacteraceae</taxon>
        <taxon>Salipiger</taxon>
    </lineage>
</organism>
<sequence length="151" mass="16209">MTARRGKLVKIRFSQEEFSRLETLRRTAGSESCAVFVRGRALDPGIGTHAIAELIGRVTVTLNSEDVAPKQLDHLALLLNELTLELGTICRHGADVFVVRDLVEKVWQDGAVAFPAGGKLDRTDVGSGSVHGQMDLAPLASLLNTVLPGLP</sequence>
<evidence type="ECO:0000313" key="1">
    <source>
        <dbReference type="EMBL" id="RAK14257.1"/>
    </source>
</evidence>
<feature type="non-terminal residue" evidence="1">
    <location>
        <position position="151"/>
    </location>
</feature>
<accession>A0A327Y1B9</accession>
<proteinExistence type="predicted"/>
<dbReference type="AlphaFoldDB" id="A0A327Y1B9"/>
<comment type="caution">
    <text evidence="1">The sequence shown here is derived from an EMBL/GenBank/DDBJ whole genome shotgun (WGS) entry which is preliminary data.</text>
</comment>
<keyword evidence="2" id="KW-1185">Reference proteome</keyword>
<dbReference type="EMBL" id="QLMG01000028">
    <property type="protein sequence ID" value="RAK14257.1"/>
    <property type="molecule type" value="Genomic_DNA"/>
</dbReference>
<gene>
    <name evidence="1" type="ORF">ATI53_102858</name>
</gene>
<reference evidence="1 2" key="1">
    <citation type="submission" date="2018-06" db="EMBL/GenBank/DDBJ databases">
        <title>Genomic Encyclopedia of Archaeal and Bacterial Type Strains, Phase II (KMG-II): from individual species to whole genera.</title>
        <authorList>
            <person name="Goeker M."/>
        </authorList>
    </citation>
    <scope>NUCLEOTIDE SEQUENCE [LARGE SCALE GENOMIC DNA]</scope>
    <source>
        <strain evidence="1 2">DSM 22011</strain>
    </source>
</reference>
<protein>
    <submittedName>
        <fullName evidence="1">Uncharacterized protein</fullName>
    </submittedName>
</protein>
<evidence type="ECO:0000313" key="2">
    <source>
        <dbReference type="Proteomes" id="UP000249165"/>
    </source>
</evidence>